<evidence type="ECO:0000256" key="1">
    <source>
        <dbReference type="SAM" id="MobiDB-lite"/>
    </source>
</evidence>
<feature type="compositionally biased region" description="Polar residues" evidence="1">
    <location>
        <begin position="1"/>
        <end position="12"/>
    </location>
</feature>
<dbReference type="Proteomes" id="UP000001194">
    <property type="component" value="Unassembled WGS sequence"/>
</dbReference>
<dbReference type="RefSeq" id="XP_001891080.1">
    <property type="nucleotide sequence ID" value="XM_001891045.1"/>
</dbReference>
<reference evidence="3 4" key="1">
    <citation type="journal article" date="2008" name="Nature">
        <title>The genome of Laccaria bicolor provides insights into mycorrhizal symbiosis.</title>
        <authorList>
            <person name="Martin F."/>
            <person name="Aerts A."/>
            <person name="Ahren D."/>
            <person name="Brun A."/>
            <person name="Danchin E.G.J."/>
            <person name="Duchaussoy F."/>
            <person name="Gibon J."/>
            <person name="Kohler A."/>
            <person name="Lindquist E."/>
            <person name="Pereda V."/>
            <person name="Salamov A."/>
            <person name="Shapiro H.J."/>
            <person name="Wuyts J."/>
            <person name="Blaudez D."/>
            <person name="Buee M."/>
            <person name="Brokstein P."/>
            <person name="Canbaeck B."/>
            <person name="Cohen D."/>
            <person name="Courty P.E."/>
            <person name="Coutinho P.M."/>
            <person name="Delaruelle C."/>
            <person name="Detter J.C."/>
            <person name="Deveau A."/>
            <person name="DiFazio S."/>
            <person name="Duplessis S."/>
            <person name="Fraissinet-Tachet L."/>
            <person name="Lucic E."/>
            <person name="Frey-Klett P."/>
            <person name="Fourrey C."/>
            <person name="Feussner I."/>
            <person name="Gay G."/>
            <person name="Grimwood J."/>
            <person name="Hoegger P.J."/>
            <person name="Jain P."/>
            <person name="Kilaru S."/>
            <person name="Labbe J."/>
            <person name="Lin Y.C."/>
            <person name="Legue V."/>
            <person name="Le Tacon F."/>
            <person name="Marmeisse R."/>
            <person name="Melayah D."/>
            <person name="Montanini B."/>
            <person name="Muratet M."/>
            <person name="Nehls U."/>
            <person name="Niculita-Hirzel H."/>
            <person name="Oudot-Le Secq M.P."/>
            <person name="Peter M."/>
            <person name="Quesneville H."/>
            <person name="Rajashekar B."/>
            <person name="Reich M."/>
            <person name="Rouhier N."/>
            <person name="Schmutz J."/>
            <person name="Yin T."/>
            <person name="Chalot M."/>
            <person name="Henrissat B."/>
            <person name="Kuees U."/>
            <person name="Lucas S."/>
            <person name="Van de Peer Y."/>
            <person name="Podila G.K."/>
            <person name="Polle A."/>
            <person name="Pukkila P.J."/>
            <person name="Richardson P.M."/>
            <person name="Rouze P."/>
            <person name="Sanders I.R."/>
            <person name="Stajich J.E."/>
            <person name="Tunlid A."/>
            <person name="Tuskan G."/>
            <person name="Grigoriev I.V."/>
        </authorList>
    </citation>
    <scope>NUCLEOTIDE SEQUENCE [LARGE SCALE GENOMIC DNA]</scope>
    <source>
        <strain evidence="4">S238N-H82 / ATCC MYA-4686</strain>
    </source>
</reference>
<dbReference type="AlphaFoldDB" id="B0E132"/>
<name>B0E132_LACBS</name>
<dbReference type="GeneID" id="6085562"/>
<evidence type="ECO:0000313" key="4">
    <source>
        <dbReference type="Proteomes" id="UP000001194"/>
    </source>
</evidence>
<feature type="compositionally biased region" description="Basic and acidic residues" evidence="1">
    <location>
        <begin position="64"/>
        <end position="86"/>
    </location>
</feature>
<dbReference type="EMBL" id="DS547164">
    <property type="protein sequence ID" value="EDQ99443.1"/>
    <property type="molecule type" value="Genomic_DNA"/>
</dbReference>
<proteinExistence type="predicted"/>
<gene>
    <name evidence="2" type="ORF">LACBIDRAFT_306254</name>
    <name evidence="3" type="ORF">LACBIDRAFT_316517</name>
</gene>
<feature type="region of interest" description="Disordered" evidence="1">
    <location>
        <begin position="1"/>
        <end position="35"/>
    </location>
</feature>
<dbReference type="EMBL" id="DS547380">
    <property type="protein sequence ID" value="EDQ98269.1"/>
    <property type="molecule type" value="Genomic_DNA"/>
</dbReference>
<dbReference type="HOGENOM" id="CLU_1717688_0_0_1"/>
<feature type="region of interest" description="Disordered" evidence="1">
    <location>
        <begin position="64"/>
        <end position="101"/>
    </location>
</feature>
<dbReference type="KEGG" id="lbc:LACBIDRAFT_306254"/>
<evidence type="ECO:0000313" key="3">
    <source>
        <dbReference type="EMBL" id="EDQ99443.1"/>
    </source>
</evidence>
<evidence type="ECO:0000313" key="2">
    <source>
        <dbReference type="EMBL" id="EDQ98269.1"/>
    </source>
</evidence>
<feature type="compositionally biased region" description="Polar residues" evidence="1">
    <location>
        <begin position="20"/>
        <end position="35"/>
    </location>
</feature>
<organism evidence="4">
    <name type="scientific">Laccaria bicolor (strain S238N-H82 / ATCC MYA-4686)</name>
    <name type="common">Bicoloured deceiver</name>
    <name type="synonym">Laccaria laccata var. bicolor</name>
    <dbReference type="NCBI Taxonomy" id="486041"/>
    <lineage>
        <taxon>Eukaryota</taxon>
        <taxon>Fungi</taxon>
        <taxon>Dikarya</taxon>
        <taxon>Basidiomycota</taxon>
        <taxon>Agaricomycotina</taxon>
        <taxon>Agaricomycetes</taxon>
        <taxon>Agaricomycetidae</taxon>
        <taxon>Agaricales</taxon>
        <taxon>Agaricineae</taxon>
        <taxon>Hydnangiaceae</taxon>
        <taxon>Laccaria</taxon>
    </lineage>
</organism>
<dbReference type="GeneID" id="6086736"/>
<keyword evidence="4" id="KW-1185">Reference proteome</keyword>
<protein>
    <submittedName>
        <fullName evidence="3">Predicted protein</fullName>
    </submittedName>
</protein>
<dbReference type="RefSeq" id="XP_001889898.1">
    <property type="nucleotide sequence ID" value="XM_001889863.1"/>
</dbReference>
<accession>B0E132</accession>
<dbReference type="KEGG" id="lbc:LACBIDRAFT_316517"/>
<dbReference type="InParanoid" id="B0E132"/>
<dbReference type="OrthoDB" id="3269842at2759"/>
<sequence length="158" mass="17788">MHTTDTLSSSPSRECPPCMHNSQNTRRTRYTPNDGQTFEKLKKWTVGHVRALEDRVDDVKRWLVDKEAEKEKDKEKDKASESESLRHAGSTDSGKDEIHELRDEVIELQGRLGELGREMVKIATAPNNLSAGPRTQSAAVSLAPQTTSSIVTHFFQRT</sequence>